<organism evidence="1">
    <name type="scientific">Rhizophora mucronata</name>
    <name type="common">Asiatic mangrove</name>
    <dbReference type="NCBI Taxonomy" id="61149"/>
    <lineage>
        <taxon>Eukaryota</taxon>
        <taxon>Viridiplantae</taxon>
        <taxon>Streptophyta</taxon>
        <taxon>Embryophyta</taxon>
        <taxon>Tracheophyta</taxon>
        <taxon>Spermatophyta</taxon>
        <taxon>Magnoliopsida</taxon>
        <taxon>eudicotyledons</taxon>
        <taxon>Gunneridae</taxon>
        <taxon>Pentapetalae</taxon>
        <taxon>rosids</taxon>
        <taxon>fabids</taxon>
        <taxon>Malpighiales</taxon>
        <taxon>Rhizophoraceae</taxon>
        <taxon>Rhizophora</taxon>
    </lineage>
</organism>
<accession>A0A2P2LJI5</accession>
<dbReference type="AlphaFoldDB" id="A0A2P2LJI5"/>
<proteinExistence type="predicted"/>
<dbReference type="EMBL" id="GGEC01037652">
    <property type="protein sequence ID" value="MBX18136.1"/>
    <property type="molecule type" value="Transcribed_RNA"/>
</dbReference>
<sequence>MCRRKMRMMKHKLNPYFSLLTSSAFFGLPHNLRFHLEIPYLPLLLTLNVGLCD</sequence>
<name>A0A2P2LJI5_RHIMU</name>
<protein>
    <submittedName>
        <fullName evidence="1">Uncharacterized protein LOC105650086</fullName>
    </submittedName>
</protein>
<reference evidence="1" key="1">
    <citation type="submission" date="2018-02" db="EMBL/GenBank/DDBJ databases">
        <title>Rhizophora mucronata_Transcriptome.</title>
        <authorList>
            <person name="Meera S.P."/>
            <person name="Sreeshan A."/>
            <person name="Augustine A."/>
        </authorList>
    </citation>
    <scope>NUCLEOTIDE SEQUENCE</scope>
    <source>
        <tissue evidence="1">Leaf</tissue>
    </source>
</reference>
<evidence type="ECO:0000313" key="1">
    <source>
        <dbReference type="EMBL" id="MBX18136.1"/>
    </source>
</evidence>